<organism evidence="2 3">
    <name type="scientific">Phaeovulum vinaykumarii</name>
    <dbReference type="NCBI Taxonomy" id="407234"/>
    <lineage>
        <taxon>Bacteria</taxon>
        <taxon>Pseudomonadati</taxon>
        <taxon>Pseudomonadota</taxon>
        <taxon>Alphaproteobacteria</taxon>
        <taxon>Rhodobacterales</taxon>
        <taxon>Paracoccaceae</taxon>
        <taxon>Phaeovulum</taxon>
    </lineage>
</organism>
<name>A0A1N7LSV3_9RHOB</name>
<evidence type="ECO:0000313" key="3">
    <source>
        <dbReference type="Proteomes" id="UP000186098"/>
    </source>
</evidence>
<gene>
    <name evidence="2" type="ORF">SAMN05421795_10473</name>
</gene>
<protein>
    <submittedName>
        <fullName evidence="2">Uncharacterized protein</fullName>
    </submittedName>
</protein>
<dbReference type="AlphaFoldDB" id="A0A1N7LSV3"/>
<dbReference type="EMBL" id="FTOM01000004">
    <property type="protein sequence ID" value="SIS76927.1"/>
    <property type="molecule type" value="Genomic_DNA"/>
</dbReference>
<feature type="compositionally biased region" description="Basic and acidic residues" evidence="1">
    <location>
        <begin position="263"/>
        <end position="277"/>
    </location>
</feature>
<reference evidence="3" key="1">
    <citation type="submission" date="2017-01" db="EMBL/GenBank/DDBJ databases">
        <authorList>
            <person name="Varghese N."/>
            <person name="Submissions S."/>
        </authorList>
    </citation>
    <scope>NUCLEOTIDE SEQUENCE [LARGE SCALE GENOMIC DNA]</scope>
    <source>
        <strain evidence="3">DSM 18714</strain>
    </source>
</reference>
<accession>A0A1N7LSV3</accession>
<dbReference type="STRING" id="407234.SAMN05421795_10473"/>
<feature type="region of interest" description="Disordered" evidence="1">
    <location>
        <begin position="263"/>
        <end position="297"/>
    </location>
</feature>
<evidence type="ECO:0000256" key="1">
    <source>
        <dbReference type="SAM" id="MobiDB-lite"/>
    </source>
</evidence>
<keyword evidence="3" id="KW-1185">Reference proteome</keyword>
<dbReference type="RefSeq" id="WP_235816266.1">
    <property type="nucleotide sequence ID" value="NZ_FTOM01000004.1"/>
</dbReference>
<evidence type="ECO:0000313" key="2">
    <source>
        <dbReference type="EMBL" id="SIS76927.1"/>
    </source>
</evidence>
<proteinExistence type="predicted"/>
<feature type="compositionally biased region" description="Basic and acidic residues" evidence="1">
    <location>
        <begin position="287"/>
        <end position="297"/>
    </location>
</feature>
<dbReference type="Proteomes" id="UP000186098">
    <property type="component" value="Unassembled WGS sequence"/>
</dbReference>
<sequence>MIDLNHGSGCLYGQDAPRPPIAAAVSAAIDAALTARNRAERPRTYVSSSGLGRDCLRQIQFDYLAVPKDEGQEFEPRILRIFEAGHRAEDIVAGWFRIAGFDLRTERPDGRQFGFEAMAGRFKGHIDGCFVSGPVAMDYPALWENKALGASSWKDVVKRGVSIARPVYAAQIALYQAYMDLPNPALFTALNRDTMELHTELVPFDARLAQKMSDRAVAVVQASEAGEWLPRAATEPTAVVCRGGMTGGKWHAPCAWAERCWGERRPGNGEAEKERLQWRVSPPNGERFSRERAEPRR</sequence>